<dbReference type="GO" id="GO:0000976">
    <property type="term" value="F:transcription cis-regulatory region binding"/>
    <property type="evidence" value="ECO:0007669"/>
    <property type="project" value="TreeGrafter"/>
</dbReference>
<organism evidence="4 5">
    <name type="scientific">Pelagibacterium halotolerans (strain DSM 22347 / JCM 15775 / CGMCC 1.7692 / B2)</name>
    <dbReference type="NCBI Taxonomy" id="1082931"/>
    <lineage>
        <taxon>Bacteria</taxon>
        <taxon>Pseudomonadati</taxon>
        <taxon>Pseudomonadota</taxon>
        <taxon>Alphaproteobacteria</taxon>
        <taxon>Hyphomicrobiales</taxon>
        <taxon>Devosiaceae</taxon>
        <taxon>Pelagibacterium</taxon>
    </lineage>
</organism>
<dbReference type="InterPro" id="IPR009057">
    <property type="entry name" value="Homeodomain-like_sf"/>
</dbReference>
<dbReference type="InterPro" id="IPR036271">
    <property type="entry name" value="Tet_transcr_reg_TetR-rel_C_sf"/>
</dbReference>
<dbReference type="HOGENOM" id="CLU_069356_12_2_5"/>
<dbReference type="Gene3D" id="1.10.357.10">
    <property type="entry name" value="Tetracycline Repressor, domain 2"/>
    <property type="match status" value="1"/>
</dbReference>
<reference evidence="4 5" key="1">
    <citation type="journal article" date="2012" name="J. Bacteriol.">
        <title>Complete genome sequence of Pelagibacterium halotolerans B2T.</title>
        <authorList>
            <person name="Huo Y.Y."/>
            <person name="Cheng H."/>
            <person name="Han X.F."/>
            <person name="Jiang X.W."/>
            <person name="Sun C."/>
            <person name="Zhang X.Q."/>
            <person name="Zhu X.F."/>
            <person name="Liu Y.F."/>
            <person name="Li P.F."/>
            <person name="Ni P.X."/>
            <person name="Wu M."/>
        </authorList>
    </citation>
    <scope>NUCLEOTIDE SEQUENCE [LARGE SCALE GENOMIC DNA]</scope>
    <source>
        <strain evidence="5">DSM 22347 / JCM 15775 / CGMCC 1.7692 / B2</strain>
    </source>
</reference>
<dbReference type="KEGG" id="phl:KKY_2678"/>
<protein>
    <submittedName>
        <fullName evidence="4">Transcriptional regulator, TetR family</fullName>
    </submittedName>
</protein>
<dbReference type="PANTHER" id="PTHR30055">
    <property type="entry name" value="HTH-TYPE TRANSCRIPTIONAL REGULATOR RUTR"/>
    <property type="match status" value="1"/>
</dbReference>
<accession>G4RC63</accession>
<evidence type="ECO:0000313" key="4">
    <source>
        <dbReference type="EMBL" id="AEQ52686.1"/>
    </source>
</evidence>
<gene>
    <name evidence="4" type="ordered locus">KKY_2678</name>
</gene>
<evidence type="ECO:0000259" key="3">
    <source>
        <dbReference type="PROSITE" id="PS50977"/>
    </source>
</evidence>
<dbReference type="GO" id="GO:0003700">
    <property type="term" value="F:DNA-binding transcription factor activity"/>
    <property type="evidence" value="ECO:0007669"/>
    <property type="project" value="TreeGrafter"/>
</dbReference>
<sequence>MSDKTEEDTPTVRWRRKSTSNAAMREMSMQRITEAAFRLFVVRGYEATTLQQIADEVNMTKGAIFFYFQSKENLLLHLLASAEEAVVSTFIEKVDSSNASPSERIVDFFHHGARQGLEAPYRLLCLIQISIVFSGQDNEIGRRVTDIYRRIYEHLTGIVEEGQKVGAFNNDIKPSEFVSMIVAMHDGMMLEWQRRGGEIDGRLLVQAVRVSMLNGMLAQGSR</sequence>
<dbReference type="STRING" id="1082931.KKY_2678"/>
<dbReference type="PANTHER" id="PTHR30055:SF226">
    <property type="entry name" value="HTH-TYPE TRANSCRIPTIONAL REGULATOR PKSA"/>
    <property type="match status" value="1"/>
</dbReference>
<keyword evidence="5" id="KW-1185">Reference proteome</keyword>
<proteinExistence type="predicted"/>
<dbReference type="Proteomes" id="UP000008850">
    <property type="component" value="Chromosome"/>
</dbReference>
<dbReference type="PRINTS" id="PR00455">
    <property type="entry name" value="HTHTETR"/>
</dbReference>
<dbReference type="InterPro" id="IPR001647">
    <property type="entry name" value="HTH_TetR"/>
</dbReference>
<dbReference type="PROSITE" id="PS50977">
    <property type="entry name" value="HTH_TETR_2"/>
    <property type="match status" value="1"/>
</dbReference>
<dbReference type="RefSeq" id="WP_014131835.1">
    <property type="nucleotide sequence ID" value="NC_016078.1"/>
</dbReference>
<dbReference type="SUPFAM" id="SSF46689">
    <property type="entry name" value="Homeodomain-like"/>
    <property type="match status" value="1"/>
</dbReference>
<dbReference type="EMBL" id="CP003075">
    <property type="protein sequence ID" value="AEQ52686.1"/>
    <property type="molecule type" value="Genomic_DNA"/>
</dbReference>
<evidence type="ECO:0000313" key="5">
    <source>
        <dbReference type="Proteomes" id="UP000008850"/>
    </source>
</evidence>
<keyword evidence="1 2" id="KW-0238">DNA-binding</keyword>
<evidence type="ECO:0000256" key="2">
    <source>
        <dbReference type="PROSITE-ProRule" id="PRU00335"/>
    </source>
</evidence>
<dbReference type="Pfam" id="PF00440">
    <property type="entry name" value="TetR_N"/>
    <property type="match status" value="1"/>
</dbReference>
<dbReference type="SUPFAM" id="SSF48498">
    <property type="entry name" value="Tetracyclin repressor-like, C-terminal domain"/>
    <property type="match status" value="1"/>
</dbReference>
<feature type="DNA-binding region" description="H-T-H motif" evidence="2">
    <location>
        <begin position="49"/>
        <end position="68"/>
    </location>
</feature>
<name>G4RC63_PELHB</name>
<feature type="domain" description="HTH tetR-type" evidence="3">
    <location>
        <begin position="26"/>
        <end position="86"/>
    </location>
</feature>
<dbReference type="AlphaFoldDB" id="G4RC63"/>
<dbReference type="InterPro" id="IPR050109">
    <property type="entry name" value="HTH-type_TetR-like_transc_reg"/>
</dbReference>
<evidence type="ECO:0000256" key="1">
    <source>
        <dbReference type="ARBA" id="ARBA00023125"/>
    </source>
</evidence>
<dbReference type="eggNOG" id="COG1309">
    <property type="taxonomic scope" value="Bacteria"/>
</dbReference>